<keyword evidence="3" id="KW-1185">Reference proteome</keyword>
<dbReference type="EMBL" id="JBIASD010000078">
    <property type="protein sequence ID" value="MFF3672234.1"/>
    <property type="molecule type" value="Genomic_DNA"/>
</dbReference>
<sequence>MKRTTLGLAAAAIAGLSLTVPAAILAAPASAAAPDPGPETCLQGYVWREARPSDLVCVTPEVRTRTAQENRTKAARWTNGAYGPHTCLTGLVWREAFTGDDVCVSSELRDETLDANKTSSDRKVLARLWISTYRPNGPGTIPRIQVNGDHYNFGTVSIIFRFNNGQIHKSGYVKAVANADYAGGSFGKKLDLLDCSGSGKPNGYVQAYDLKSGRASARVPVNVGCATF</sequence>
<feature type="signal peptide" evidence="1">
    <location>
        <begin position="1"/>
        <end position="22"/>
    </location>
</feature>
<evidence type="ECO:0008006" key="4">
    <source>
        <dbReference type="Google" id="ProtNLM"/>
    </source>
</evidence>
<keyword evidence="1" id="KW-0732">Signal</keyword>
<comment type="caution">
    <text evidence="2">The sequence shown here is derived from an EMBL/GenBank/DDBJ whole genome shotgun (WGS) entry which is preliminary data.</text>
</comment>
<feature type="chain" id="PRO_5046913322" description="Secreted protein" evidence="1">
    <location>
        <begin position="23"/>
        <end position="228"/>
    </location>
</feature>
<dbReference type="RefSeq" id="WP_387418396.1">
    <property type="nucleotide sequence ID" value="NZ_JBIASD010000078.1"/>
</dbReference>
<evidence type="ECO:0000256" key="1">
    <source>
        <dbReference type="SAM" id="SignalP"/>
    </source>
</evidence>
<reference evidence="2 3" key="1">
    <citation type="submission" date="2024-10" db="EMBL/GenBank/DDBJ databases">
        <title>The Natural Products Discovery Center: Release of the First 8490 Sequenced Strains for Exploring Actinobacteria Biosynthetic Diversity.</title>
        <authorList>
            <person name="Kalkreuter E."/>
            <person name="Kautsar S.A."/>
            <person name="Yang D."/>
            <person name="Bader C.D."/>
            <person name="Teijaro C.N."/>
            <person name="Fluegel L."/>
            <person name="Davis C.M."/>
            <person name="Simpson J.R."/>
            <person name="Lauterbach L."/>
            <person name="Steele A.D."/>
            <person name="Gui C."/>
            <person name="Meng S."/>
            <person name="Li G."/>
            <person name="Viehrig K."/>
            <person name="Ye F."/>
            <person name="Su P."/>
            <person name="Kiefer A.F."/>
            <person name="Nichols A."/>
            <person name="Cepeda A.J."/>
            <person name="Yan W."/>
            <person name="Fan B."/>
            <person name="Jiang Y."/>
            <person name="Adhikari A."/>
            <person name="Zheng C.-J."/>
            <person name="Schuster L."/>
            <person name="Cowan T.M."/>
            <person name="Smanski M.J."/>
            <person name="Chevrette M.G."/>
            <person name="De Carvalho L.P.S."/>
            <person name="Shen B."/>
        </authorList>
    </citation>
    <scope>NUCLEOTIDE SEQUENCE [LARGE SCALE GENOMIC DNA]</scope>
    <source>
        <strain evidence="2 3">NPDC002173</strain>
    </source>
</reference>
<dbReference type="Proteomes" id="UP001602013">
    <property type="component" value="Unassembled WGS sequence"/>
</dbReference>
<gene>
    <name evidence="2" type="ORF">ACFYXI_42800</name>
</gene>
<evidence type="ECO:0000313" key="3">
    <source>
        <dbReference type="Proteomes" id="UP001602013"/>
    </source>
</evidence>
<proteinExistence type="predicted"/>
<protein>
    <recommendedName>
        <fullName evidence="4">Secreted protein</fullName>
    </recommendedName>
</protein>
<accession>A0ABW6T4L9</accession>
<evidence type="ECO:0000313" key="2">
    <source>
        <dbReference type="EMBL" id="MFF3672234.1"/>
    </source>
</evidence>
<organism evidence="2 3">
    <name type="scientific">Microtetraspora malaysiensis</name>
    <dbReference type="NCBI Taxonomy" id="161358"/>
    <lineage>
        <taxon>Bacteria</taxon>
        <taxon>Bacillati</taxon>
        <taxon>Actinomycetota</taxon>
        <taxon>Actinomycetes</taxon>
        <taxon>Streptosporangiales</taxon>
        <taxon>Streptosporangiaceae</taxon>
        <taxon>Microtetraspora</taxon>
    </lineage>
</organism>
<name>A0ABW6T4L9_9ACTN</name>